<dbReference type="InterPro" id="IPR025345">
    <property type="entry name" value="DUF4249"/>
</dbReference>
<keyword evidence="2" id="KW-1185">Reference proteome</keyword>
<comment type="caution">
    <text evidence="1">The sequence shown here is derived from an EMBL/GenBank/DDBJ whole genome shotgun (WGS) entry which is preliminary data.</text>
</comment>
<dbReference type="Proteomes" id="UP000318733">
    <property type="component" value="Unassembled WGS sequence"/>
</dbReference>
<organism evidence="1 2">
    <name type="scientific">Mucilaginibacter corticis</name>
    <dbReference type="NCBI Taxonomy" id="2597670"/>
    <lineage>
        <taxon>Bacteria</taxon>
        <taxon>Pseudomonadati</taxon>
        <taxon>Bacteroidota</taxon>
        <taxon>Sphingobacteriia</taxon>
        <taxon>Sphingobacteriales</taxon>
        <taxon>Sphingobacteriaceae</taxon>
        <taxon>Mucilaginibacter</taxon>
    </lineage>
</organism>
<protein>
    <submittedName>
        <fullName evidence="1">DUF4249 domain-containing protein</fullName>
    </submittedName>
</protein>
<dbReference type="AlphaFoldDB" id="A0A556MVL9"/>
<dbReference type="EMBL" id="VLPK01000001">
    <property type="protein sequence ID" value="TSJ43957.1"/>
    <property type="molecule type" value="Genomic_DNA"/>
</dbReference>
<evidence type="ECO:0000313" key="1">
    <source>
        <dbReference type="EMBL" id="TSJ43957.1"/>
    </source>
</evidence>
<dbReference type="OrthoDB" id="637707at2"/>
<proteinExistence type="predicted"/>
<evidence type="ECO:0000313" key="2">
    <source>
        <dbReference type="Proteomes" id="UP000318733"/>
    </source>
</evidence>
<accession>A0A556MVL9</accession>
<reference evidence="1 2" key="1">
    <citation type="submission" date="2019-07" db="EMBL/GenBank/DDBJ databases">
        <authorList>
            <person name="Huq M.A."/>
        </authorList>
    </citation>
    <scope>NUCLEOTIDE SEQUENCE [LARGE SCALE GENOMIC DNA]</scope>
    <source>
        <strain evidence="1 2">MAH-19</strain>
    </source>
</reference>
<gene>
    <name evidence="1" type="ORF">FO440_07185</name>
</gene>
<dbReference type="Pfam" id="PF14054">
    <property type="entry name" value="DUF4249"/>
    <property type="match status" value="1"/>
</dbReference>
<sequence length="295" mass="33849">MTRMTRRVRRRSEQVYLARYRQLRITLPINCMKNRYKLTVIILLCMVIGSCKKVIDLNLKNADPQLVIEGNITDESKPQFVSITKSVAIDNSNNFPAVTGALVNLIDQSGTFYRLTERTPGNYYSSILLGKHKQQYTLQVQYNTKTYTAVSTMPDKVSIDSVALSLQYFGQQVTKTIIVFYQDPLAETNQYYFVLTINGVQVKQVFAKNDYLNNGRAVQQLLYEDDIKLKSGDQVHIEMQCIDPIIYNYWYTLSLQQTNDFSSTTPSNPVTNFNDKSVLGYFSAHTTDYKDIIIP</sequence>
<name>A0A556MVL9_9SPHI</name>